<evidence type="ECO:0000313" key="9">
    <source>
        <dbReference type="EMBL" id="NYR16182.1"/>
    </source>
</evidence>
<accession>A0A7L4PBR2</accession>
<name>A0A7L4PBR2_9CREN</name>
<comment type="caution">
    <text evidence="9">The sequence shown here is derived from an EMBL/GenBank/DDBJ whole genome shotgun (WGS) entry which is preliminary data.</text>
</comment>
<keyword evidence="6" id="KW-0472">Membrane</keyword>
<feature type="coiled-coil region" evidence="8">
    <location>
        <begin position="1"/>
        <end position="58"/>
    </location>
</feature>
<dbReference type="GeneID" id="5054126"/>
<dbReference type="RefSeq" id="WP_011901765.1">
    <property type="nucleotide sequence ID" value="NZ_JAAVJF010000004.1"/>
</dbReference>
<dbReference type="SUPFAM" id="SSF160527">
    <property type="entry name" value="V-type ATPase subunit E-like"/>
    <property type="match status" value="1"/>
</dbReference>
<dbReference type="GO" id="GO:0033178">
    <property type="term" value="C:proton-transporting two-sector ATPase complex, catalytic domain"/>
    <property type="evidence" value="ECO:0007669"/>
    <property type="project" value="InterPro"/>
</dbReference>
<dbReference type="InterPro" id="IPR002842">
    <property type="entry name" value="ATPase_V1_Esu"/>
</dbReference>
<keyword evidence="7" id="KW-0066">ATP synthesis</keyword>
<evidence type="ECO:0000256" key="4">
    <source>
        <dbReference type="ARBA" id="ARBA00022781"/>
    </source>
</evidence>
<dbReference type="InterPro" id="IPR038495">
    <property type="entry name" value="ATPase_E_C"/>
</dbReference>
<dbReference type="EMBL" id="JAAVJF010000004">
    <property type="protein sequence ID" value="NYR16182.1"/>
    <property type="molecule type" value="Genomic_DNA"/>
</dbReference>
<evidence type="ECO:0000256" key="3">
    <source>
        <dbReference type="ARBA" id="ARBA00022475"/>
    </source>
</evidence>
<dbReference type="Proteomes" id="UP000554766">
    <property type="component" value="Unassembled WGS sequence"/>
</dbReference>
<dbReference type="GO" id="GO:0006754">
    <property type="term" value="P:ATP biosynthetic process"/>
    <property type="evidence" value="ECO:0007669"/>
    <property type="project" value="UniProtKB-KW"/>
</dbReference>
<keyword evidence="5" id="KW-0406">Ion transport</keyword>
<keyword evidence="4" id="KW-0375">Hydrogen ion transport</keyword>
<evidence type="ECO:0000256" key="5">
    <source>
        <dbReference type="ARBA" id="ARBA00023065"/>
    </source>
</evidence>
<evidence type="ECO:0000256" key="1">
    <source>
        <dbReference type="ARBA" id="ARBA00005901"/>
    </source>
</evidence>
<gene>
    <name evidence="9" type="ORF">HC235_09620</name>
</gene>
<dbReference type="OMA" id="INEWSNN"/>
<keyword evidence="3" id="KW-1003">Cell membrane</keyword>
<evidence type="ECO:0000256" key="2">
    <source>
        <dbReference type="ARBA" id="ARBA00022448"/>
    </source>
</evidence>
<protein>
    <submittedName>
        <fullName evidence="9">V-type ATP synthase subunit E</fullName>
    </submittedName>
</protein>
<organism evidence="9 10">
    <name type="scientific">Pyrobaculum arsenaticum</name>
    <dbReference type="NCBI Taxonomy" id="121277"/>
    <lineage>
        <taxon>Archaea</taxon>
        <taxon>Thermoproteota</taxon>
        <taxon>Thermoprotei</taxon>
        <taxon>Thermoproteales</taxon>
        <taxon>Thermoproteaceae</taxon>
        <taxon>Pyrobaculum</taxon>
    </lineage>
</organism>
<comment type="similarity">
    <text evidence="1">Belongs to the V-ATPase E subunit family.</text>
</comment>
<keyword evidence="10" id="KW-1185">Reference proteome</keyword>
<dbReference type="Gene3D" id="3.30.2320.30">
    <property type="entry name" value="ATP synthase, E subunit, C-terminal"/>
    <property type="match status" value="1"/>
</dbReference>
<evidence type="ECO:0000313" key="10">
    <source>
        <dbReference type="Proteomes" id="UP000554766"/>
    </source>
</evidence>
<dbReference type="AlphaFoldDB" id="A0A7L4PBR2"/>
<dbReference type="GO" id="GO:0046961">
    <property type="term" value="F:proton-transporting ATPase activity, rotational mechanism"/>
    <property type="evidence" value="ECO:0007669"/>
    <property type="project" value="InterPro"/>
</dbReference>
<proteinExistence type="inferred from homology"/>
<evidence type="ECO:0000256" key="8">
    <source>
        <dbReference type="SAM" id="Coils"/>
    </source>
</evidence>
<dbReference type="Pfam" id="PF01991">
    <property type="entry name" value="vATP-synt_E"/>
    <property type="match status" value="1"/>
</dbReference>
<evidence type="ECO:0000256" key="7">
    <source>
        <dbReference type="ARBA" id="ARBA00023310"/>
    </source>
</evidence>
<keyword evidence="8" id="KW-0175">Coiled coil</keyword>
<reference evidence="9 10" key="1">
    <citation type="journal article" date="2020" name="Nat. Commun.">
        <title>The structures of two archaeal type IV pili illuminate evolutionary relationships.</title>
        <authorList>
            <person name="Wang F."/>
            <person name="Baquero D.P."/>
            <person name="Su Z."/>
            <person name="Beltran L.C."/>
            <person name="Prangishvili D."/>
            <person name="Krupovic M."/>
            <person name="Egelman E.H."/>
        </authorList>
    </citation>
    <scope>NUCLEOTIDE SEQUENCE [LARGE SCALE GENOMIC DNA]</scope>
    <source>
        <strain evidence="9 10">2GA</strain>
    </source>
</reference>
<evidence type="ECO:0000256" key="6">
    <source>
        <dbReference type="ARBA" id="ARBA00023136"/>
    </source>
</evidence>
<sequence length="188" mass="21514">MSLFEDLIRTKIAELEELKKNLLVNIETRIRKDADAALNKYTELVTNLESEVTLERERILYDATVNARKRIAETYEELLKDLVNSLYEEVDKIRGSERYVKFLTSLIESATAYIQSREVVIYTSPKDRGVVEAIARNMGLTGLVNEKDIRGGVIVASKDGSIVVDYTLESIIQNKLEEIKHLLYLETQ</sequence>
<keyword evidence="2" id="KW-0813">Transport</keyword>